<organism evidence="1">
    <name type="scientific">Diabrotica virgifera virgifera</name>
    <name type="common">western corn rootworm</name>
    <dbReference type="NCBI Taxonomy" id="50390"/>
    <lineage>
        <taxon>Eukaryota</taxon>
        <taxon>Metazoa</taxon>
        <taxon>Ecdysozoa</taxon>
        <taxon>Arthropoda</taxon>
        <taxon>Hexapoda</taxon>
        <taxon>Insecta</taxon>
        <taxon>Pterygota</taxon>
        <taxon>Neoptera</taxon>
        <taxon>Endopterygota</taxon>
        <taxon>Coleoptera</taxon>
        <taxon>Polyphaga</taxon>
        <taxon>Cucujiformia</taxon>
        <taxon>Chrysomeloidea</taxon>
        <taxon>Chrysomelidae</taxon>
        <taxon>Galerucinae</taxon>
        <taxon>Diabroticina</taxon>
        <taxon>Diabroticites</taxon>
        <taxon>Diabrotica</taxon>
    </lineage>
</organism>
<accession>A0A6P7H6C2</accession>
<evidence type="ECO:0000313" key="1">
    <source>
        <dbReference type="RefSeq" id="XP_028154112.1"/>
    </source>
</evidence>
<sequence length="155" mass="17605">MEFKIEIKEELGEYGQTIDSQLQTSTDLGDMKHEGEGNSAVELKTEIKEEVEVIEDKLQYVELQLSAPLELEDMGNEIDDKSAVELKTEIKEEVEVIEDKLQYVKLQLSAPLELGDLENKTDEDKTGVNYDLYMSASDMFVQRKSMGGGLKLLYF</sequence>
<protein>
    <submittedName>
        <fullName evidence="1">Uncharacterized protein LOC114347632</fullName>
    </submittedName>
</protein>
<dbReference type="RefSeq" id="XP_028154112.1">
    <property type="nucleotide sequence ID" value="XM_028298311.1"/>
</dbReference>
<name>A0A6P7H6C2_DIAVI</name>
<gene>
    <name evidence="1" type="primary">LOC114347632</name>
</gene>
<dbReference type="AlphaFoldDB" id="A0A6P7H6C2"/>
<reference evidence="1" key="1">
    <citation type="submission" date="2025-08" db="UniProtKB">
        <authorList>
            <consortium name="RefSeq"/>
        </authorList>
    </citation>
    <scope>IDENTIFICATION</scope>
    <source>
        <tissue evidence="1">Whole insect</tissue>
    </source>
</reference>
<dbReference type="InParanoid" id="A0A6P7H6C2"/>
<proteinExistence type="predicted"/>